<proteinExistence type="predicted"/>
<protein>
    <recommendedName>
        <fullName evidence="3">CHAP domain-containing protein</fullName>
    </recommendedName>
</protein>
<dbReference type="Proteomes" id="UP000323824">
    <property type="component" value="Chromosome"/>
</dbReference>
<dbReference type="RefSeq" id="WP_149568077.1">
    <property type="nucleotide sequence ID" value="NZ_CP035807.1"/>
</dbReference>
<evidence type="ECO:0000313" key="1">
    <source>
        <dbReference type="EMBL" id="QEN04837.1"/>
    </source>
</evidence>
<dbReference type="KEGG" id="sper:EW093_09015"/>
<reference evidence="1 2" key="2">
    <citation type="submission" date="2019-09" db="EMBL/GenBank/DDBJ databases">
        <title>Complete Genome Sequence and Methylome Analysis of free living Spirochaetas.</title>
        <authorList>
            <person name="Leshcheva N."/>
            <person name="Mikheeva N."/>
        </authorList>
    </citation>
    <scope>NUCLEOTIDE SEQUENCE [LARGE SCALE GENOMIC DNA]</scope>
    <source>
        <strain evidence="1 2">P</strain>
    </source>
</reference>
<reference evidence="1 2" key="1">
    <citation type="submission" date="2019-02" db="EMBL/GenBank/DDBJ databases">
        <authorList>
            <person name="Fomenkov A."/>
            <person name="Dubinina G."/>
            <person name="Grabovich M."/>
            <person name="Vincze T."/>
            <person name="Roberts R.J."/>
        </authorList>
    </citation>
    <scope>NUCLEOTIDE SEQUENCE [LARGE SCALE GENOMIC DNA]</scope>
    <source>
        <strain evidence="1 2">P</strain>
    </source>
</reference>
<dbReference type="OrthoDB" id="370934at2"/>
<gene>
    <name evidence="1" type="ORF">EW093_09015</name>
</gene>
<evidence type="ECO:0000313" key="2">
    <source>
        <dbReference type="Proteomes" id="UP000323824"/>
    </source>
</evidence>
<keyword evidence="2" id="KW-1185">Reference proteome</keyword>
<sequence length="77" mass="8966">MGNNPLSHIGIVVSVDKKSGSIDYVHNNTYLGDIRRETMNLYKPHEKRPTNNYMRYDNKYKKTAAELFDSFGIAWKL</sequence>
<dbReference type="EMBL" id="CP035807">
    <property type="protein sequence ID" value="QEN04837.1"/>
    <property type="molecule type" value="Genomic_DNA"/>
</dbReference>
<dbReference type="AlphaFoldDB" id="A0A5C1QBF2"/>
<organism evidence="1 2">
    <name type="scientific">Thiospirochaeta perfilievii</name>
    <dbReference type="NCBI Taxonomy" id="252967"/>
    <lineage>
        <taxon>Bacteria</taxon>
        <taxon>Pseudomonadati</taxon>
        <taxon>Spirochaetota</taxon>
        <taxon>Spirochaetia</taxon>
        <taxon>Spirochaetales</taxon>
        <taxon>Spirochaetaceae</taxon>
        <taxon>Thiospirochaeta</taxon>
    </lineage>
</organism>
<evidence type="ECO:0008006" key="3">
    <source>
        <dbReference type="Google" id="ProtNLM"/>
    </source>
</evidence>
<accession>A0A5C1QBF2</accession>
<name>A0A5C1QBF2_9SPIO</name>